<dbReference type="GO" id="GO:0120147">
    <property type="term" value="F:formylglycine-generating oxidase activity"/>
    <property type="evidence" value="ECO:0007669"/>
    <property type="project" value="TreeGrafter"/>
</dbReference>
<dbReference type="PANTHER" id="PTHR23150">
    <property type="entry name" value="SULFATASE MODIFYING FACTOR 1, 2"/>
    <property type="match status" value="1"/>
</dbReference>
<proteinExistence type="predicted"/>
<dbReference type="InterPro" id="IPR042095">
    <property type="entry name" value="SUMF_sf"/>
</dbReference>
<dbReference type="EMBL" id="NIZW01000048">
    <property type="protein sequence ID" value="PHQ31485.1"/>
    <property type="molecule type" value="Genomic_DNA"/>
</dbReference>
<reference evidence="2 3" key="1">
    <citation type="submission" date="2017-06" db="EMBL/GenBank/DDBJ databases">
        <title>Description of Rhodopirellula bahusiensis sp. nov.</title>
        <authorList>
            <person name="Kizina J."/>
            <person name="Harder J."/>
        </authorList>
    </citation>
    <scope>NUCLEOTIDE SEQUENCE [LARGE SCALE GENOMIC DNA]</scope>
    <source>
        <strain evidence="2 3">SWK21</strain>
    </source>
</reference>
<dbReference type="InterPro" id="IPR051043">
    <property type="entry name" value="Sulfatase_Mod_Factor_Kinase"/>
</dbReference>
<evidence type="ECO:0000259" key="1">
    <source>
        <dbReference type="Pfam" id="PF03781"/>
    </source>
</evidence>
<dbReference type="Gene3D" id="3.90.1580.10">
    <property type="entry name" value="paralog of FGE (formylglycine-generating enzyme)"/>
    <property type="match status" value="1"/>
</dbReference>
<organism evidence="2 3">
    <name type="scientific">Rhodopirellula bahusiensis</name>
    <dbReference type="NCBI Taxonomy" id="2014065"/>
    <lineage>
        <taxon>Bacteria</taxon>
        <taxon>Pseudomonadati</taxon>
        <taxon>Planctomycetota</taxon>
        <taxon>Planctomycetia</taxon>
        <taxon>Pirellulales</taxon>
        <taxon>Pirellulaceae</taxon>
        <taxon>Rhodopirellula</taxon>
    </lineage>
</organism>
<dbReference type="AlphaFoldDB" id="A0A2G1VXL1"/>
<dbReference type="InterPro" id="IPR016187">
    <property type="entry name" value="CTDL_fold"/>
</dbReference>
<dbReference type="PANTHER" id="PTHR23150:SF19">
    <property type="entry name" value="FORMYLGLYCINE-GENERATING ENZYME"/>
    <property type="match status" value="1"/>
</dbReference>
<evidence type="ECO:0000313" key="2">
    <source>
        <dbReference type="EMBL" id="PHQ31485.1"/>
    </source>
</evidence>
<accession>A0A2G1VXL1</accession>
<protein>
    <recommendedName>
        <fullName evidence="1">Sulfatase-modifying factor enzyme-like domain-containing protein</fullName>
    </recommendedName>
</protein>
<dbReference type="SUPFAM" id="SSF56436">
    <property type="entry name" value="C-type lectin-like"/>
    <property type="match status" value="1"/>
</dbReference>
<sequence>MQKIFIPSVALICSLSLATVHGQEELIDKFDNGIGQTMVLVKPGLFEMGSPLDEKGRDKDELQHDVQLTQTFYMSTTEVTQKQWIAVMGEETWFLRGGSRSNYINPGDDVPAVNISWHQAVAFCEALSKKEGKTYRLPTEAEWEYACRGGFKAAYNHVLDRRYPWKNTWCKERMKSTSAYDNLENSYVAREVAQFKPNRYGLFDMHGNVWEWCSDKYLAEYYEESPKYDPQGAEFEKEHVIRGGSITDEFVHHRSASRSSRAPYTRHSTIGFRVAMSVESAVTGPAK</sequence>
<feature type="domain" description="Sulfatase-modifying factor enzyme-like" evidence="1">
    <location>
        <begin position="36"/>
        <end position="275"/>
    </location>
</feature>
<evidence type="ECO:0000313" key="3">
    <source>
        <dbReference type="Proteomes" id="UP000225740"/>
    </source>
</evidence>
<name>A0A2G1VXL1_9BACT</name>
<comment type="caution">
    <text evidence="2">The sequence shown here is derived from an EMBL/GenBank/DDBJ whole genome shotgun (WGS) entry which is preliminary data.</text>
</comment>
<keyword evidence="3" id="KW-1185">Reference proteome</keyword>
<dbReference type="Pfam" id="PF03781">
    <property type="entry name" value="FGE-sulfatase"/>
    <property type="match status" value="1"/>
</dbReference>
<gene>
    <name evidence="2" type="ORF">CEE69_30765</name>
</gene>
<dbReference type="InterPro" id="IPR005532">
    <property type="entry name" value="SUMF_dom"/>
</dbReference>
<dbReference type="Proteomes" id="UP000225740">
    <property type="component" value="Unassembled WGS sequence"/>
</dbReference>